<name>A0A023D3F6_ACIMT</name>
<keyword evidence="1" id="KW-0732">Signal</keyword>
<dbReference type="EMBL" id="BAND01000020">
    <property type="protein sequence ID" value="GAJ28351.1"/>
    <property type="molecule type" value="Genomic_DNA"/>
</dbReference>
<keyword evidence="3" id="KW-1185">Reference proteome</keyword>
<proteinExistence type="predicted"/>
<accession>A0A023D3F6</accession>
<protein>
    <recommendedName>
        <fullName evidence="4">TIGR03016 family PEP-CTERM system-associated outer membrane protein</fullName>
    </recommendedName>
</protein>
<evidence type="ECO:0000313" key="3">
    <source>
        <dbReference type="Proteomes" id="UP000019760"/>
    </source>
</evidence>
<dbReference type="Proteomes" id="UP000019760">
    <property type="component" value="Unassembled WGS sequence"/>
</dbReference>
<reference evidence="2 3" key="2">
    <citation type="journal article" date="2014" name="FEMS Microbiol. Lett.">
        <title>Draft genomic DNA sequence of the facultatively methylotrophic bacterium Acidomonas methanolica type strain MB58.</title>
        <authorList>
            <person name="Higashiura N."/>
            <person name="Hadano H."/>
            <person name="Hirakawa H."/>
            <person name="Matsutani M."/>
            <person name="Takabe S."/>
            <person name="Matsushita K."/>
            <person name="Azuma Y."/>
        </authorList>
    </citation>
    <scope>NUCLEOTIDE SEQUENCE [LARGE SCALE GENOMIC DNA]</scope>
    <source>
        <strain evidence="2 3">MB58</strain>
    </source>
</reference>
<feature type="signal peptide" evidence="1">
    <location>
        <begin position="1"/>
        <end position="31"/>
    </location>
</feature>
<dbReference type="OrthoDB" id="7398962at2"/>
<evidence type="ECO:0000256" key="1">
    <source>
        <dbReference type="SAM" id="SignalP"/>
    </source>
</evidence>
<evidence type="ECO:0000313" key="2">
    <source>
        <dbReference type="EMBL" id="GAJ28351.1"/>
    </source>
</evidence>
<organism evidence="2 3">
    <name type="scientific">Acidomonas methanolica NBRC 104435</name>
    <dbReference type="NCBI Taxonomy" id="1231351"/>
    <lineage>
        <taxon>Bacteria</taxon>
        <taxon>Pseudomonadati</taxon>
        <taxon>Pseudomonadota</taxon>
        <taxon>Alphaproteobacteria</taxon>
        <taxon>Acetobacterales</taxon>
        <taxon>Acetobacteraceae</taxon>
        <taxon>Acidomonas</taxon>
    </lineage>
</organism>
<sequence>MRRSFPASLFHPGFRFAGLLLLACTTSPAHAQLFTQYFPSNLPGYAPDLSSSVVQRELLQTRHPGVMIGDFNVLPFLSQSTGYTTNLLGRPHSGSAQIITSSGVRANSLWRRNALGFSANVANTVAPELMATNTTTWSASGGGSLSLGNDSLALGYSHSRRYLGATDLGNFGISYPVPYDTNDIRLNYQHNFGRFSITPSVVYDRFDFGQSSAGPVRNFNSLSHQLESVLLTTRLEISRGNGVISILRASAAQFAPNAGGTIDDYADGAGFLGLDIGADSVIQYRALVGAETRQFTRISSAGLTTPTAELDVIWTPTRIDTVTVTGRRGIFDPSSPFARNQIVSDLRLQLDHEFRPYLFLRGYAEGALTDSQSLQAATPRLRQTQFRFGLIGTWTVNRYLTAVLSYTHNSSYTKGAVPQVFDPLYGLTSRSTFTTNTVSLALSLAL</sequence>
<dbReference type="Pfam" id="PF10082">
    <property type="entry name" value="BBP2_2"/>
    <property type="match status" value="2"/>
</dbReference>
<dbReference type="InterPro" id="IPR018759">
    <property type="entry name" value="BBP2_2"/>
</dbReference>
<feature type="chain" id="PRO_5030001332" description="TIGR03016 family PEP-CTERM system-associated outer membrane protein" evidence="1">
    <location>
        <begin position="32"/>
        <end position="446"/>
    </location>
</feature>
<evidence type="ECO:0008006" key="4">
    <source>
        <dbReference type="Google" id="ProtNLM"/>
    </source>
</evidence>
<comment type="caution">
    <text evidence="2">The sequence shown here is derived from an EMBL/GenBank/DDBJ whole genome shotgun (WGS) entry which is preliminary data.</text>
</comment>
<dbReference type="AlphaFoldDB" id="A0A023D3F6"/>
<reference evidence="3" key="1">
    <citation type="journal article" date="2014" name="FEMS Microbiol. Lett.">
        <title>Draft Genomic DNA Sequence of the Facultatively Methylotrophic Bacterium Acidomonas methanolica type strain MB58.</title>
        <authorList>
            <person name="Higashiura N."/>
            <person name="Hadano H."/>
            <person name="Hirakawa H."/>
            <person name="Matsutani M."/>
            <person name="Takabe S."/>
            <person name="Matsushita K."/>
            <person name="Azuma Y."/>
        </authorList>
    </citation>
    <scope>NUCLEOTIDE SEQUENCE [LARGE SCALE GENOMIC DNA]</scope>
    <source>
        <strain evidence="3">MB58</strain>
    </source>
</reference>
<gene>
    <name evidence="2" type="ORF">Amme_020_020</name>
</gene>
<dbReference type="RefSeq" id="WP_052511709.1">
    <property type="nucleotide sequence ID" value="NZ_BAND01000020.1"/>
</dbReference>